<reference evidence="2 3" key="1">
    <citation type="journal article" date="2018" name="Elife">
        <title>Functional genomics of lipid metabolism in the oleaginous yeast Rhodosporidium toruloides.</title>
        <authorList>
            <person name="Coradetti S.T."/>
            <person name="Pinel D."/>
            <person name="Geiselman G."/>
            <person name="Ito M."/>
            <person name="Mondo S."/>
            <person name="Reilly M.C."/>
            <person name="Cheng Y.F."/>
            <person name="Bauer S."/>
            <person name="Grigoriev I."/>
            <person name="Gladden J.M."/>
            <person name="Simmons B.A."/>
            <person name="Brem R."/>
            <person name="Arkin A.P."/>
            <person name="Skerker J.M."/>
        </authorList>
    </citation>
    <scope>NUCLEOTIDE SEQUENCE [LARGE SCALE GENOMIC DNA]</scope>
    <source>
        <strain evidence="2 3">NBRC 0880</strain>
    </source>
</reference>
<feature type="region of interest" description="Disordered" evidence="1">
    <location>
        <begin position="142"/>
        <end position="184"/>
    </location>
</feature>
<organism evidence="2 3">
    <name type="scientific">Rhodotorula toruloides</name>
    <name type="common">Yeast</name>
    <name type="synonym">Rhodosporidium toruloides</name>
    <dbReference type="NCBI Taxonomy" id="5286"/>
    <lineage>
        <taxon>Eukaryota</taxon>
        <taxon>Fungi</taxon>
        <taxon>Dikarya</taxon>
        <taxon>Basidiomycota</taxon>
        <taxon>Pucciniomycotina</taxon>
        <taxon>Microbotryomycetes</taxon>
        <taxon>Sporidiobolales</taxon>
        <taxon>Sporidiobolaceae</taxon>
        <taxon>Rhodotorula</taxon>
    </lineage>
</organism>
<evidence type="ECO:0000313" key="3">
    <source>
        <dbReference type="Proteomes" id="UP000239560"/>
    </source>
</evidence>
<dbReference type="Proteomes" id="UP000239560">
    <property type="component" value="Unassembled WGS sequence"/>
</dbReference>
<feature type="compositionally biased region" description="Low complexity" evidence="1">
    <location>
        <begin position="156"/>
        <end position="175"/>
    </location>
</feature>
<feature type="region of interest" description="Disordered" evidence="1">
    <location>
        <begin position="89"/>
        <end position="110"/>
    </location>
</feature>
<comment type="caution">
    <text evidence="2">The sequence shown here is derived from an EMBL/GenBank/DDBJ whole genome shotgun (WGS) entry which is preliminary data.</text>
</comment>
<evidence type="ECO:0000256" key="1">
    <source>
        <dbReference type="SAM" id="MobiDB-lite"/>
    </source>
</evidence>
<gene>
    <name evidence="2" type="ORF">AAT19DRAFT_13162</name>
</gene>
<protein>
    <submittedName>
        <fullName evidence="2">Uncharacterized protein</fullName>
    </submittedName>
</protein>
<dbReference type="AlphaFoldDB" id="A0A2T0ADR7"/>
<dbReference type="OrthoDB" id="2524658at2759"/>
<name>A0A2T0ADR7_RHOTO</name>
<evidence type="ECO:0000313" key="2">
    <source>
        <dbReference type="EMBL" id="PRQ76140.1"/>
    </source>
</evidence>
<accession>A0A2T0ADR7</accession>
<proteinExistence type="predicted"/>
<sequence length="184" mass="20556">MFSRTMASSETIREFTMQSLPMVAMTVGQLRQLALSIPNVEVLQIKATWGGEAVRPPNLRPKPQLTRCFSLERLPHRPLNTQEPAHLLLRPPVGAPSHLPLRRTRRPQIRSERNGDFRIISCFGTSMEVEIRRRIRESRSLRGDLPPCKAESVSLPTPSQSQTSPPSARRTNPASSPSPPPTLA</sequence>
<dbReference type="EMBL" id="LCTV02000003">
    <property type="protein sequence ID" value="PRQ76140.1"/>
    <property type="molecule type" value="Genomic_DNA"/>
</dbReference>